<sequence length="96" mass="9902">MKTLLRWIAALPFTPLAVLTLQGLALNAQALTDTNAELKAAAADRAAGMAIVAGAKPARPARMVWVPPTARALDGFKPLLPPAPADAPARAGVRRG</sequence>
<evidence type="ECO:0000313" key="2">
    <source>
        <dbReference type="EMBL" id="TCU91364.1"/>
    </source>
</evidence>
<keyword evidence="3" id="KW-1185">Reference proteome</keyword>
<dbReference type="Proteomes" id="UP000295110">
    <property type="component" value="Unassembled WGS sequence"/>
</dbReference>
<gene>
    <name evidence="2" type="ORF">EV671_102683</name>
</gene>
<feature type="chain" id="PRO_5020232237" evidence="1">
    <location>
        <begin position="31"/>
        <end position="96"/>
    </location>
</feature>
<organism evidence="2 3">
    <name type="scientific">Roseateles saccharophilus</name>
    <name type="common">Pseudomonas saccharophila</name>
    <dbReference type="NCBI Taxonomy" id="304"/>
    <lineage>
        <taxon>Bacteria</taxon>
        <taxon>Pseudomonadati</taxon>
        <taxon>Pseudomonadota</taxon>
        <taxon>Betaproteobacteria</taxon>
        <taxon>Burkholderiales</taxon>
        <taxon>Sphaerotilaceae</taxon>
        <taxon>Roseateles</taxon>
    </lineage>
</organism>
<proteinExistence type="predicted"/>
<dbReference type="AlphaFoldDB" id="A0A4R3UN03"/>
<keyword evidence="1" id="KW-0732">Signal</keyword>
<name>A0A4R3UN03_ROSSA</name>
<protein>
    <submittedName>
        <fullName evidence="2">Uncharacterized protein</fullName>
    </submittedName>
</protein>
<dbReference type="EMBL" id="SMBU01000026">
    <property type="protein sequence ID" value="TCU91364.1"/>
    <property type="molecule type" value="Genomic_DNA"/>
</dbReference>
<evidence type="ECO:0000313" key="3">
    <source>
        <dbReference type="Proteomes" id="UP000295110"/>
    </source>
</evidence>
<comment type="caution">
    <text evidence="2">The sequence shown here is derived from an EMBL/GenBank/DDBJ whole genome shotgun (WGS) entry which is preliminary data.</text>
</comment>
<evidence type="ECO:0000256" key="1">
    <source>
        <dbReference type="SAM" id="SignalP"/>
    </source>
</evidence>
<feature type="signal peptide" evidence="1">
    <location>
        <begin position="1"/>
        <end position="30"/>
    </location>
</feature>
<accession>A0A4R3UN03</accession>
<reference evidence="2 3" key="1">
    <citation type="submission" date="2019-03" db="EMBL/GenBank/DDBJ databases">
        <title>Genomic Encyclopedia of Type Strains, Phase IV (KMG-IV): sequencing the most valuable type-strain genomes for metagenomic binning, comparative biology and taxonomic classification.</title>
        <authorList>
            <person name="Goeker M."/>
        </authorList>
    </citation>
    <scope>NUCLEOTIDE SEQUENCE [LARGE SCALE GENOMIC DNA]</scope>
    <source>
        <strain evidence="2 3">DSM 654</strain>
    </source>
</reference>
<dbReference type="RefSeq" id="WP_132574587.1">
    <property type="nucleotide sequence ID" value="NZ_CBCSGL010000022.1"/>
</dbReference>